<proteinExistence type="predicted"/>
<gene>
    <name evidence="1" type="ORF">GCM10010365_03140</name>
</gene>
<reference evidence="1" key="2">
    <citation type="submission" date="2020-09" db="EMBL/GenBank/DDBJ databases">
        <authorList>
            <person name="Sun Q."/>
            <person name="Ohkuma M."/>
        </authorList>
    </citation>
    <scope>NUCLEOTIDE SEQUENCE</scope>
    <source>
        <strain evidence="1">JCM 4815</strain>
    </source>
</reference>
<comment type="caution">
    <text evidence="1">The sequence shown here is derived from an EMBL/GenBank/DDBJ whole genome shotgun (WGS) entry which is preliminary data.</text>
</comment>
<dbReference type="EMBL" id="BMVW01000001">
    <property type="protein sequence ID" value="GGY88459.1"/>
    <property type="molecule type" value="Genomic_DNA"/>
</dbReference>
<dbReference type="AlphaFoldDB" id="A0A918UCD9"/>
<keyword evidence="2" id="KW-1185">Reference proteome</keyword>
<dbReference type="Proteomes" id="UP000622166">
    <property type="component" value="Unassembled WGS sequence"/>
</dbReference>
<evidence type="ECO:0000313" key="2">
    <source>
        <dbReference type="Proteomes" id="UP000622166"/>
    </source>
</evidence>
<sequence>MAAIMVRIVVDIVVLDAADQLGWKRGQNDLKSRIAAALHQVDPKQDNPALSDAWRFSQKDEGALVLKTLHQFVHSWQSNPLTSEVRKLSLAYGPLLTQLDDLIETKKR</sequence>
<accession>A0A918UCD9</accession>
<reference evidence="1" key="1">
    <citation type="journal article" date="2014" name="Int. J. Syst. Evol. Microbiol.">
        <title>Complete genome sequence of Corynebacterium casei LMG S-19264T (=DSM 44701T), isolated from a smear-ripened cheese.</title>
        <authorList>
            <consortium name="US DOE Joint Genome Institute (JGI-PGF)"/>
            <person name="Walter F."/>
            <person name="Albersmeier A."/>
            <person name="Kalinowski J."/>
            <person name="Ruckert C."/>
        </authorList>
    </citation>
    <scope>NUCLEOTIDE SEQUENCE</scope>
    <source>
        <strain evidence="1">JCM 4815</strain>
    </source>
</reference>
<organism evidence="1 2">
    <name type="scientific">Streptomyces poonensis</name>
    <dbReference type="NCBI Taxonomy" id="68255"/>
    <lineage>
        <taxon>Bacteria</taxon>
        <taxon>Bacillati</taxon>
        <taxon>Actinomycetota</taxon>
        <taxon>Actinomycetes</taxon>
        <taxon>Kitasatosporales</taxon>
        <taxon>Streptomycetaceae</taxon>
        <taxon>Streptomyces</taxon>
    </lineage>
</organism>
<name>A0A918UCD9_9ACTN</name>
<protein>
    <submittedName>
        <fullName evidence="1">Uncharacterized protein</fullName>
    </submittedName>
</protein>
<evidence type="ECO:0000313" key="1">
    <source>
        <dbReference type="EMBL" id="GGY88459.1"/>
    </source>
</evidence>